<comment type="subcellular location">
    <subcellularLocation>
        <location evidence="1">Membrane</location>
        <topology evidence="1">Multi-pass membrane protein</topology>
    </subcellularLocation>
</comment>
<feature type="transmembrane region" description="Helical" evidence="9">
    <location>
        <begin position="434"/>
        <end position="457"/>
    </location>
</feature>
<evidence type="ECO:0000256" key="5">
    <source>
        <dbReference type="ARBA" id="ARBA00038347"/>
    </source>
</evidence>
<comment type="caution">
    <text evidence="11">The sequence shown here is derived from an EMBL/GenBank/DDBJ whole genome shotgun (WGS) entry which is preliminary data.</text>
</comment>
<reference evidence="11" key="1">
    <citation type="journal article" date="2020" name="Stud. Mycol.">
        <title>101 Dothideomycetes genomes: a test case for predicting lifestyles and emergence of pathogens.</title>
        <authorList>
            <person name="Haridas S."/>
            <person name="Albert R."/>
            <person name="Binder M."/>
            <person name="Bloem J."/>
            <person name="Labutti K."/>
            <person name="Salamov A."/>
            <person name="Andreopoulos B."/>
            <person name="Baker S."/>
            <person name="Barry K."/>
            <person name="Bills G."/>
            <person name="Bluhm B."/>
            <person name="Cannon C."/>
            <person name="Castanera R."/>
            <person name="Culley D."/>
            <person name="Daum C."/>
            <person name="Ezra D."/>
            <person name="Gonzalez J."/>
            <person name="Henrissat B."/>
            <person name="Kuo A."/>
            <person name="Liang C."/>
            <person name="Lipzen A."/>
            <person name="Lutzoni F."/>
            <person name="Magnuson J."/>
            <person name="Mondo S."/>
            <person name="Nolan M."/>
            <person name="Ohm R."/>
            <person name="Pangilinan J."/>
            <person name="Park H.-J."/>
            <person name="Ramirez L."/>
            <person name="Alfaro M."/>
            <person name="Sun H."/>
            <person name="Tritt A."/>
            <person name="Yoshinaga Y."/>
            <person name="Zwiers L.-H."/>
            <person name="Turgeon B."/>
            <person name="Goodwin S."/>
            <person name="Spatafora J."/>
            <person name="Crous P."/>
            <person name="Grigoriev I."/>
        </authorList>
    </citation>
    <scope>NUCLEOTIDE SEQUENCE</scope>
    <source>
        <strain evidence="11">CBS 260.36</strain>
    </source>
</reference>
<gene>
    <name evidence="11" type="ORF">K461DRAFT_321263</name>
</gene>
<dbReference type="PANTHER" id="PTHR23502:SF60">
    <property type="entry name" value="MAJOR FACILITATOR SUPERFAMILY (MFS) PROFILE DOMAIN-CONTAINING PROTEIN-RELATED"/>
    <property type="match status" value="1"/>
</dbReference>
<evidence type="ECO:0000313" key="11">
    <source>
        <dbReference type="EMBL" id="KAF2152216.1"/>
    </source>
</evidence>
<dbReference type="AlphaFoldDB" id="A0A9P4MLZ5"/>
<keyword evidence="2 9" id="KW-0812">Transmembrane</keyword>
<dbReference type="PROSITE" id="PS50850">
    <property type="entry name" value="MFS"/>
    <property type="match status" value="1"/>
</dbReference>
<keyword evidence="4 9" id="KW-0472">Membrane</keyword>
<dbReference type="EMBL" id="ML996086">
    <property type="protein sequence ID" value="KAF2152216.1"/>
    <property type="molecule type" value="Genomic_DNA"/>
</dbReference>
<comment type="function">
    <text evidence="6">MFS transporter; part of the gene cluster that mediates the biosynthesis of cercosporin, a light-activated, non-host-selective toxin. The perylenequinone chromophore of cercosporin absorbs light energy to attain an electronically-activated triplet state and produces active oxygen species such as the hydroxyl radical, superoxide, hydrogen peroxide or singlet oxygen upon reaction with oxygen molecules. These reactive oxygen species cause damage to various cellular components including lipids, proteins and nucleic acids. Responsible for secretion and accumulation of cercosporin, but does not play any roles in self-protection against the toxicity of cercosporin.</text>
</comment>
<feature type="transmembrane region" description="Helical" evidence="9">
    <location>
        <begin position="339"/>
        <end position="360"/>
    </location>
</feature>
<dbReference type="FunFam" id="1.20.1250.20:FF:000011">
    <property type="entry name" value="MFS multidrug transporter, putative"/>
    <property type="match status" value="1"/>
</dbReference>
<evidence type="ECO:0000256" key="8">
    <source>
        <dbReference type="ARBA" id="ARBA00077167"/>
    </source>
</evidence>
<evidence type="ECO:0000256" key="1">
    <source>
        <dbReference type="ARBA" id="ARBA00004141"/>
    </source>
</evidence>
<feature type="transmembrane region" description="Helical" evidence="9">
    <location>
        <begin position="184"/>
        <end position="204"/>
    </location>
</feature>
<evidence type="ECO:0000259" key="10">
    <source>
        <dbReference type="PROSITE" id="PS50850"/>
    </source>
</evidence>
<keyword evidence="12" id="KW-1185">Reference proteome</keyword>
<protein>
    <recommendedName>
        <fullName evidence="7">Cercosporin MFS transporter CTB4</fullName>
    </recommendedName>
    <alternativeName>
        <fullName evidence="8">Cercosporin toxin biosynthesis cluster protein 4</fullName>
    </alternativeName>
</protein>
<feature type="transmembrane region" description="Helical" evidence="9">
    <location>
        <begin position="121"/>
        <end position="143"/>
    </location>
</feature>
<dbReference type="Pfam" id="PF07690">
    <property type="entry name" value="MFS_1"/>
    <property type="match status" value="1"/>
</dbReference>
<accession>A0A9P4MLZ5</accession>
<organism evidence="11 12">
    <name type="scientific">Myriangium duriaei CBS 260.36</name>
    <dbReference type="NCBI Taxonomy" id="1168546"/>
    <lineage>
        <taxon>Eukaryota</taxon>
        <taxon>Fungi</taxon>
        <taxon>Dikarya</taxon>
        <taxon>Ascomycota</taxon>
        <taxon>Pezizomycotina</taxon>
        <taxon>Dothideomycetes</taxon>
        <taxon>Dothideomycetidae</taxon>
        <taxon>Myriangiales</taxon>
        <taxon>Myriangiaceae</taxon>
        <taxon>Myriangium</taxon>
    </lineage>
</organism>
<feature type="transmembrane region" description="Helical" evidence="9">
    <location>
        <begin position="260"/>
        <end position="279"/>
    </location>
</feature>
<evidence type="ECO:0000256" key="4">
    <source>
        <dbReference type="ARBA" id="ARBA00023136"/>
    </source>
</evidence>
<dbReference type="Proteomes" id="UP000799439">
    <property type="component" value="Unassembled WGS sequence"/>
</dbReference>
<dbReference type="OrthoDB" id="6770063at2759"/>
<feature type="transmembrane region" description="Helical" evidence="9">
    <location>
        <begin position="27"/>
        <end position="47"/>
    </location>
</feature>
<dbReference type="InterPro" id="IPR020846">
    <property type="entry name" value="MFS_dom"/>
</dbReference>
<dbReference type="PANTHER" id="PTHR23502">
    <property type="entry name" value="MAJOR FACILITATOR SUPERFAMILY"/>
    <property type="match status" value="1"/>
</dbReference>
<evidence type="ECO:0000256" key="2">
    <source>
        <dbReference type="ARBA" id="ARBA00022692"/>
    </source>
</evidence>
<evidence type="ECO:0000256" key="7">
    <source>
        <dbReference type="ARBA" id="ARBA00069139"/>
    </source>
</evidence>
<feature type="transmembrane region" description="Helical" evidence="9">
    <location>
        <begin position="96"/>
        <end position="115"/>
    </location>
</feature>
<feature type="transmembrane region" description="Helical" evidence="9">
    <location>
        <begin position="67"/>
        <end position="84"/>
    </location>
</feature>
<dbReference type="InterPro" id="IPR036259">
    <property type="entry name" value="MFS_trans_sf"/>
</dbReference>
<sequence length="470" mass="52106">MEDRYLVTWDGPDDPLNPKNWPFRKRWAITAIASSFTFVATISTSMTAPALDSIASDLKMHNDYERFLSFSIFVLAYAFGPFVAGPASEMYGRRYVLQLMNLGFLAFNTGCGFAQTATQLIVCRFFAGFGGCAGTVIGAGILGDIWRKEERGKSVALYTMVTLLSPTLGPVLGGFITQYSSWRWSFWAVSITGTIFQVVASFFFRESFPPIILGRKATELRHSTGNEAFHTKWERPDRTMLRVTAAAFIRPFKMLVTQPIVIVLALYISYAFGLIYLVLSTFAGLWTVKYHQNISIGGLHYLALAIGYVIGTQSCTRLIDIVYHRLTSSHGAGVGRPEYRLPILLPGTLVLGTGMLLYGWSAENHLFWIIPDIGMVLVGIGSKYVLQCTQLYALDVYPTYAASASAASMFLRSLCGFAFPLFAPYMYNSLGYGWGNTVLAFIAIFIGLPVTILLWIYGPNLRKRSTYASG</sequence>
<evidence type="ECO:0000313" key="12">
    <source>
        <dbReference type="Proteomes" id="UP000799439"/>
    </source>
</evidence>
<keyword evidence="3 9" id="KW-1133">Transmembrane helix</keyword>
<dbReference type="SUPFAM" id="SSF103473">
    <property type="entry name" value="MFS general substrate transporter"/>
    <property type="match status" value="1"/>
</dbReference>
<feature type="transmembrane region" description="Helical" evidence="9">
    <location>
        <begin position="299"/>
        <end position="319"/>
    </location>
</feature>
<feature type="transmembrane region" description="Helical" evidence="9">
    <location>
        <begin position="155"/>
        <end position="178"/>
    </location>
</feature>
<name>A0A9P4MLZ5_9PEZI</name>
<proteinExistence type="inferred from homology"/>
<dbReference type="CDD" id="cd17323">
    <property type="entry name" value="MFS_Tpo1_MDR_like"/>
    <property type="match status" value="1"/>
</dbReference>
<evidence type="ECO:0000256" key="9">
    <source>
        <dbReference type="SAM" id="Phobius"/>
    </source>
</evidence>
<dbReference type="InterPro" id="IPR011701">
    <property type="entry name" value="MFS"/>
</dbReference>
<dbReference type="GO" id="GO:0016020">
    <property type="term" value="C:membrane"/>
    <property type="evidence" value="ECO:0007669"/>
    <property type="project" value="UniProtKB-SubCell"/>
</dbReference>
<dbReference type="Gene3D" id="1.20.1250.20">
    <property type="entry name" value="MFS general substrate transporter like domains"/>
    <property type="match status" value="1"/>
</dbReference>
<comment type="similarity">
    <text evidence="5">Belongs to the major facilitator superfamily. CAR1 family.</text>
</comment>
<dbReference type="GO" id="GO:0022857">
    <property type="term" value="F:transmembrane transporter activity"/>
    <property type="evidence" value="ECO:0007669"/>
    <property type="project" value="InterPro"/>
</dbReference>
<feature type="transmembrane region" description="Helical" evidence="9">
    <location>
        <begin position="398"/>
        <end position="422"/>
    </location>
</feature>
<evidence type="ECO:0000256" key="6">
    <source>
        <dbReference type="ARBA" id="ARBA00053977"/>
    </source>
</evidence>
<feature type="domain" description="Major facilitator superfamily (MFS) profile" evidence="10">
    <location>
        <begin position="29"/>
        <end position="462"/>
    </location>
</feature>
<feature type="transmembrane region" description="Helical" evidence="9">
    <location>
        <begin position="366"/>
        <end position="386"/>
    </location>
</feature>
<evidence type="ECO:0000256" key="3">
    <source>
        <dbReference type="ARBA" id="ARBA00022989"/>
    </source>
</evidence>